<comment type="cofactor">
    <cofactor evidence="1 9">
        <name>FAD</name>
        <dbReference type="ChEBI" id="CHEBI:57692"/>
    </cofactor>
</comment>
<accession>A0A451D650</accession>
<sequence>MITIFKDRKKKYNHEVVNLKNKIKISFEVFPPKNIVLENKLFHSVKMLNKCNPEFFSVTSSINIDKYDKTFSVLKKIFPLTNAKLFAHFITVGLNESLIKEIAYKYWSYGIKNIIALRGDLPFNYSKKVIYAVDLIKLLKSVNDFKILVAAYPELHPESHSLKEDLINLKNKVDLGVTAAITQFFFSINKFLKFRDNCLMMGLKIDLIPGILPILNINQLKKFVNMTNIYVPQWILDFFYEHSNDIDKCTDLSVSIAVDLIVSLYREGIKNFHLYTLNQSDLSLKICHKLGLI</sequence>
<comment type="pathway">
    <text evidence="7">Amino-acid biosynthesis; L-methionine biosynthesis via de novo pathway.</text>
</comment>
<evidence type="ECO:0000256" key="2">
    <source>
        <dbReference type="ARBA" id="ARBA00004777"/>
    </source>
</evidence>
<dbReference type="InterPro" id="IPR003171">
    <property type="entry name" value="Mehydrof_redctse-like"/>
</dbReference>
<keyword evidence="5 9" id="KW-0274">FAD</keyword>
<dbReference type="GO" id="GO:0009086">
    <property type="term" value="P:methionine biosynthetic process"/>
    <property type="evidence" value="ECO:0007669"/>
    <property type="project" value="TreeGrafter"/>
</dbReference>
<evidence type="ECO:0000313" key="10">
    <source>
        <dbReference type="EMBL" id="VFP81329.1"/>
    </source>
</evidence>
<evidence type="ECO:0000256" key="7">
    <source>
        <dbReference type="ARBA" id="ARBA00034478"/>
    </source>
</evidence>
<dbReference type="EMBL" id="LR217710">
    <property type="protein sequence ID" value="VFP81329.1"/>
    <property type="molecule type" value="Genomic_DNA"/>
</dbReference>
<dbReference type="Proteomes" id="UP000294344">
    <property type="component" value="Chromosome"/>
</dbReference>
<evidence type="ECO:0000256" key="9">
    <source>
        <dbReference type="RuleBase" id="RU003862"/>
    </source>
</evidence>
<dbReference type="RefSeq" id="WP_154029096.1">
    <property type="nucleotide sequence ID" value="NZ_LR217710.1"/>
</dbReference>
<dbReference type="UniPathway" id="UPA00193"/>
<dbReference type="AlphaFoldDB" id="A0A451D650"/>
<dbReference type="PANTHER" id="PTHR45754">
    <property type="entry name" value="METHYLENETETRAHYDROFOLATE REDUCTASE"/>
    <property type="match status" value="1"/>
</dbReference>
<evidence type="ECO:0000256" key="3">
    <source>
        <dbReference type="ARBA" id="ARBA00006743"/>
    </source>
</evidence>
<dbReference type="PANTHER" id="PTHR45754:SF3">
    <property type="entry name" value="METHYLENETETRAHYDROFOLATE REDUCTASE (NADPH)"/>
    <property type="match status" value="1"/>
</dbReference>
<evidence type="ECO:0000256" key="8">
    <source>
        <dbReference type="ARBA" id="ARBA00048628"/>
    </source>
</evidence>
<dbReference type="InterPro" id="IPR029041">
    <property type="entry name" value="FAD-linked_oxidoreductase-like"/>
</dbReference>
<dbReference type="SUPFAM" id="SSF51730">
    <property type="entry name" value="FAD-linked oxidoreductase"/>
    <property type="match status" value="1"/>
</dbReference>
<comment type="catalytic activity">
    <reaction evidence="8">
        <text>(6S)-5-methyl-5,6,7,8-tetrahydrofolate + NAD(+) = (6R)-5,10-methylene-5,6,7,8-tetrahydrofolate + NADH + H(+)</text>
        <dbReference type="Rhea" id="RHEA:19821"/>
        <dbReference type="ChEBI" id="CHEBI:15378"/>
        <dbReference type="ChEBI" id="CHEBI:15636"/>
        <dbReference type="ChEBI" id="CHEBI:18608"/>
        <dbReference type="ChEBI" id="CHEBI:57540"/>
        <dbReference type="ChEBI" id="CHEBI:57945"/>
        <dbReference type="EC" id="1.5.1.54"/>
    </reaction>
    <physiologicalReaction direction="right-to-left" evidence="8">
        <dbReference type="Rhea" id="RHEA:19823"/>
    </physiologicalReaction>
</comment>
<dbReference type="GO" id="GO:0071949">
    <property type="term" value="F:FAD binding"/>
    <property type="evidence" value="ECO:0007669"/>
    <property type="project" value="TreeGrafter"/>
</dbReference>
<evidence type="ECO:0000256" key="6">
    <source>
        <dbReference type="ARBA" id="ARBA00023002"/>
    </source>
</evidence>
<protein>
    <recommendedName>
        <fullName evidence="9">Methylenetetrahydrofolate reductase</fullName>
    </recommendedName>
</protein>
<evidence type="ECO:0000256" key="4">
    <source>
        <dbReference type="ARBA" id="ARBA00022630"/>
    </source>
</evidence>
<evidence type="ECO:0000313" key="11">
    <source>
        <dbReference type="Proteomes" id="UP000294344"/>
    </source>
</evidence>
<name>A0A451D650_9GAMM</name>
<dbReference type="GO" id="GO:0035999">
    <property type="term" value="P:tetrahydrofolate interconversion"/>
    <property type="evidence" value="ECO:0007669"/>
    <property type="project" value="UniProtKB-UniPathway"/>
</dbReference>
<comment type="pathway">
    <text evidence="2 9">One-carbon metabolism; tetrahydrofolate interconversion.</text>
</comment>
<dbReference type="Gene3D" id="3.20.20.220">
    <property type="match status" value="1"/>
</dbReference>
<dbReference type="GO" id="GO:0005829">
    <property type="term" value="C:cytosol"/>
    <property type="evidence" value="ECO:0007669"/>
    <property type="project" value="TreeGrafter"/>
</dbReference>
<comment type="similarity">
    <text evidence="3 9">Belongs to the methylenetetrahydrofolate reductase family.</text>
</comment>
<evidence type="ECO:0000256" key="5">
    <source>
        <dbReference type="ARBA" id="ARBA00022827"/>
    </source>
</evidence>
<keyword evidence="4 9" id="KW-0285">Flavoprotein</keyword>
<evidence type="ECO:0000256" key="1">
    <source>
        <dbReference type="ARBA" id="ARBA00001974"/>
    </source>
</evidence>
<dbReference type="GO" id="GO:0106312">
    <property type="term" value="F:methylenetetrahydrofolate reductase (NADH) activity"/>
    <property type="evidence" value="ECO:0007669"/>
    <property type="project" value="UniProtKB-EC"/>
</dbReference>
<gene>
    <name evidence="10" type="primary">metF</name>
    <name evidence="10" type="ORF">BUCICURV3402_030</name>
</gene>
<reference evidence="10 11" key="1">
    <citation type="submission" date="2019-02" db="EMBL/GenBank/DDBJ databases">
        <authorList>
            <person name="Manzano-Marin A."/>
            <person name="Manzano-Marin A."/>
        </authorList>
    </citation>
    <scope>NUCLEOTIDE SEQUENCE [LARGE SCALE GENOMIC DNA]</scope>
    <source>
        <strain evidence="10 11">BuCicurvipes</strain>
    </source>
</reference>
<dbReference type="CDD" id="cd00537">
    <property type="entry name" value="MTHFR"/>
    <property type="match status" value="1"/>
</dbReference>
<dbReference type="OrthoDB" id="9812555at2"/>
<organism evidence="10 11">
    <name type="scientific">Buchnera aphidicola</name>
    <name type="common">Cinara curvipes</name>
    <dbReference type="NCBI Taxonomy" id="2518975"/>
    <lineage>
        <taxon>Bacteria</taxon>
        <taxon>Pseudomonadati</taxon>
        <taxon>Pseudomonadota</taxon>
        <taxon>Gammaproteobacteria</taxon>
        <taxon>Enterobacterales</taxon>
        <taxon>Erwiniaceae</taxon>
        <taxon>Buchnera</taxon>
    </lineage>
</organism>
<keyword evidence="6 9" id="KW-0560">Oxidoreductase</keyword>
<proteinExistence type="inferred from homology"/>
<dbReference type="Pfam" id="PF02219">
    <property type="entry name" value="MTHFR"/>
    <property type="match status" value="1"/>
</dbReference>